<sequence>MTTTPQPAARPVACTRCGSPCAVAEDTVGLIDWGPAVVDADGVVRPQYPDPEDEYQTVTNDVGITRTRAVCSNRSCRHQWTLRRRLDPSAREG</sequence>
<evidence type="ECO:0000313" key="2">
    <source>
        <dbReference type="Proteomes" id="UP000318416"/>
    </source>
</evidence>
<dbReference type="RefSeq" id="WP_145789605.1">
    <property type="nucleotide sequence ID" value="NZ_BAAABR010000089.1"/>
</dbReference>
<organism evidence="1 2">
    <name type="scientific">Kitasatospora atroaurantiaca</name>
    <dbReference type="NCBI Taxonomy" id="285545"/>
    <lineage>
        <taxon>Bacteria</taxon>
        <taxon>Bacillati</taxon>
        <taxon>Actinomycetota</taxon>
        <taxon>Actinomycetes</taxon>
        <taxon>Kitasatosporales</taxon>
        <taxon>Streptomycetaceae</taxon>
        <taxon>Kitasatospora</taxon>
    </lineage>
</organism>
<reference evidence="1 2" key="1">
    <citation type="submission" date="2019-06" db="EMBL/GenBank/DDBJ databases">
        <title>Sequencing the genomes of 1000 actinobacteria strains.</title>
        <authorList>
            <person name="Klenk H.-P."/>
        </authorList>
    </citation>
    <scope>NUCLEOTIDE SEQUENCE [LARGE SCALE GENOMIC DNA]</scope>
    <source>
        <strain evidence="1 2">DSM 41649</strain>
    </source>
</reference>
<dbReference type="Proteomes" id="UP000318416">
    <property type="component" value="Unassembled WGS sequence"/>
</dbReference>
<comment type="caution">
    <text evidence="1">The sequence shown here is derived from an EMBL/GenBank/DDBJ whole genome shotgun (WGS) entry which is preliminary data.</text>
</comment>
<proteinExistence type="predicted"/>
<accession>A0A561EN57</accession>
<name>A0A561EN57_9ACTN</name>
<dbReference type="EMBL" id="VIVR01000001">
    <property type="protein sequence ID" value="TWE17061.1"/>
    <property type="molecule type" value="Genomic_DNA"/>
</dbReference>
<gene>
    <name evidence="1" type="ORF">FB465_2065</name>
</gene>
<dbReference type="OrthoDB" id="4350947at2"/>
<evidence type="ECO:0000313" key="1">
    <source>
        <dbReference type="EMBL" id="TWE17061.1"/>
    </source>
</evidence>
<dbReference type="AlphaFoldDB" id="A0A561EN57"/>
<keyword evidence="2" id="KW-1185">Reference proteome</keyword>
<protein>
    <submittedName>
        <fullName evidence="1">Uncharacterized protein</fullName>
    </submittedName>
</protein>